<organism evidence="2 3">
    <name type="scientific">Cytobacillus stercorigallinarum</name>
    <dbReference type="NCBI Taxonomy" id="2762240"/>
    <lineage>
        <taxon>Bacteria</taxon>
        <taxon>Bacillati</taxon>
        <taxon>Bacillota</taxon>
        <taxon>Bacilli</taxon>
        <taxon>Bacillales</taxon>
        <taxon>Bacillaceae</taxon>
        <taxon>Cytobacillus</taxon>
    </lineage>
</organism>
<name>A0ABR8QSB4_9BACI</name>
<dbReference type="Pfam" id="PF07687">
    <property type="entry name" value="M20_dimer"/>
    <property type="match status" value="1"/>
</dbReference>
<dbReference type="SUPFAM" id="SSF53187">
    <property type="entry name" value="Zn-dependent exopeptidases"/>
    <property type="match status" value="1"/>
</dbReference>
<gene>
    <name evidence="2" type="ORF">H9655_15460</name>
</gene>
<comment type="caution">
    <text evidence="2">The sequence shown here is derived from an EMBL/GenBank/DDBJ whole genome shotgun (WGS) entry which is preliminary data.</text>
</comment>
<reference evidence="2 3" key="1">
    <citation type="submission" date="2020-08" db="EMBL/GenBank/DDBJ databases">
        <title>A Genomic Blueprint of the Chicken Gut Microbiome.</title>
        <authorList>
            <person name="Gilroy R."/>
            <person name="Ravi A."/>
            <person name="Getino M."/>
            <person name="Pursley I."/>
            <person name="Horton D.L."/>
            <person name="Alikhan N.-F."/>
            <person name="Baker D."/>
            <person name="Gharbi K."/>
            <person name="Hall N."/>
            <person name="Watson M."/>
            <person name="Adriaenssens E.M."/>
            <person name="Foster-Nyarko E."/>
            <person name="Jarju S."/>
            <person name="Secka A."/>
            <person name="Antonio M."/>
            <person name="Oren A."/>
            <person name="Chaudhuri R."/>
            <person name="La Ragione R.M."/>
            <person name="Hildebrand F."/>
            <person name="Pallen M.J."/>
        </authorList>
    </citation>
    <scope>NUCLEOTIDE SEQUENCE [LARGE SCALE GENOMIC DNA]</scope>
    <source>
        <strain evidence="2 3">Sa5YUA1</strain>
    </source>
</reference>
<dbReference type="Gene3D" id="3.40.630.10">
    <property type="entry name" value="Zn peptidases"/>
    <property type="match status" value="1"/>
</dbReference>
<dbReference type="Proteomes" id="UP000657931">
    <property type="component" value="Unassembled WGS sequence"/>
</dbReference>
<accession>A0ABR8QSB4</accession>
<evidence type="ECO:0000259" key="1">
    <source>
        <dbReference type="Pfam" id="PF07687"/>
    </source>
</evidence>
<dbReference type="PANTHER" id="PTHR11014">
    <property type="entry name" value="PEPTIDASE M20 FAMILY MEMBER"/>
    <property type="match status" value="1"/>
</dbReference>
<evidence type="ECO:0000313" key="2">
    <source>
        <dbReference type="EMBL" id="MBD7938432.1"/>
    </source>
</evidence>
<dbReference type="RefSeq" id="WP_191815646.1">
    <property type="nucleotide sequence ID" value="NZ_JACSQT010000008.1"/>
</dbReference>
<dbReference type="SUPFAM" id="SSF55031">
    <property type="entry name" value="Bacterial exopeptidase dimerisation domain"/>
    <property type="match status" value="1"/>
</dbReference>
<dbReference type="InterPro" id="IPR017439">
    <property type="entry name" value="Amidohydrolase"/>
</dbReference>
<protein>
    <submittedName>
        <fullName evidence="2">Amidohydrolase</fullName>
    </submittedName>
</protein>
<dbReference type="PANTHER" id="PTHR11014:SF122">
    <property type="entry name" value="AMIDOHYDROLASE AMHX"/>
    <property type="match status" value="1"/>
</dbReference>
<feature type="domain" description="Peptidase M20 dimerisation" evidence="1">
    <location>
        <begin position="170"/>
        <end position="253"/>
    </location>
</feature>
<dbReference type="NCBIfam" id="TIGR01891">
    <property type="entry name" value="amidohydrolases"/>
    <property type="match status" value="1"/>
</dbReference>
<dbReference type="InterPro" id="IPR011650">
    <property type="entry name" value="Peptidase_M20_dimer"/>
</dbReference>
<dbReference type="InterPro" id="IPR036264">
    <property type="entry name" value="Bact_exopeptidase_dim_dom"/>
</dbReference>
<dbReference type="PIRSF" id="PIRSF005962">
    <property type="entry name" value="Pept_M20D_amidohydro"/>
    <property type="match status" value="1"/>
</dbReference>
<sequence>MVYKDQIQEWFNEFHNHPEPSFKEYETTKKIMSILSGLKVDYQTFGDLTGVIAEVGNGEEVIAVRADMDALWQQVDGTYRANHSCGHDAHMAIVLGSILYLDKQALSKRIRFIFQPAEEKGNGSLEMIKHGAMEGVTHLFGIHLRPHEELSLGQVSPSIHHGACVTLEGKISGEDAHGARPHQGRSAIDIIAAIYQLLKNIYLSPFAAYSVKLTNIQTGGESLNIIPGHATFGIDIRAQKNEQLAELQTKVSKGLGDIAAMFDVDISFDWKDYTPGAVVSEQAEAKAIRAITEVLGSESVAPPLITPGSDDFHFYTIKHPNVHATMIGLGADLKPGLHHPQMRFNHTVLDQGARIVAATLMKA</sequence>
<keyword evidence="3" id="KW-1185">Reference proteome</keyword>
<proteinExistence type="predicted"/>
<evidence type="ECO:0000313" key="3">
    <source>
        <dbReference type="Proteomes" id="UP000657931"/>
    </source>
</evidence>
<dbReference type="EMBL" id="JACSQT010000008">
    <property type="protein sequence ID" value="MBD7938432.1"/>
    <property type="molecule type" value="Genomic_DNA"/>
</dbReference>
<dbReference type="Pfam" id="PF01546">
    <property type="entry name" value="Peptidase_M20"/>
    <property type="match status" value="1"/>
</dbReference>
<dbReference type="InterPro" id="IPR002933">
    <property type="entry name" value="Peptidase_M20"/>
</dbReference>
<dbReference type="Gene3D" id="3.30.70.360">
    <property type="match status" value="1"/>
</dbReference>